<evidence type="ECO:0000256" key="1">
    <source>
        <dbReference type="ARBA" id="ARBA00012528"/>
    </source>
</evidence>
<proteinExistence type="predicted"/>
<keyword evidence="2" id="KW-0812">Transmembrane</keyword>
<dbReference type="Pfam" id="PF00990">
    <property type="entry name" value="GGDEF"/>
    <property type="match status" value="1"/>
</dbReference>
<dbReference type="GO" id="GO:0052621">
    <property type="term" value="F:diguanylate cyclase activity"/>
    <property type="evidence" value="ECO:0007669"/>
    <property type="project" value="UniProtKB-EC"/>
</dbReference>
<dbReference type="InterPro" id="IPR043128">
    <property type="entry name" value="Rev_trsase/Diguanyl_cyclase"/>
</dbReference>
<gene>
    <name evidence="4" type="ORF">MAIT1_01355</name>
</gene>
<name>A0A1Y2K0B1_9PROT</name>
<dbReference type="Proteomes" id="UP000194003">
    <property type="component" value="Unassembled WGS sequence"/>
</dbReference>
<evidence type="ECO:0000313" key="4">
    <source>
        <dbReference type="EMBL" id="OSM01409.1"/>
    </source>
</evidence>
<sequence length="495" mass="54784">MTGRYLAYVLAMFLAGSVILGVSFDYLLRTDAQDHERIERAMIEHDLSNLLSFYQDLVARIAKKQKVIDILLTEDLEAAQELSSEIRLSLPGVIGVALFEANGQALGEPVELMLGPDCLVDMQHIMRGEPTPRPPVHRNNPRLVHFDITQPVEQFGEKHGVLFISFSVESIQQRVSKHLSQGRYLAIRDGNQELIAQVDGVGGAVRQETETSWSPIPGTDWSLQYLSRMTHYNQMMVLLFCVGGVVFCVAILVILFLTRHIVAHFMDDLHIIEASLSAVDGGGESTPTGHVTLQESAAILGRVFHLLERIVEARDQLAFQSLHDGLTGLFNRRAFDEALQQRTALAKRGAQSLLVVFDLDHFKQINDTYGHNVGDEVLVAFTQALKAHSRSSDILARFGGDEFVAILTGEWSSAPTLWYDRLEAAFLENQAALNDGQGITPLARISAGAVLMRSALASENPIELMKRADGLLYQAKKAGRGMIQFDPQEFPAETV</sequence>
<dbReference type="SMART" id="SM00267">
    <property type="entry name" value="GGDEF"/>
    <property type="match status" value="1"/>
</dbReference>
<dbReference type="GO" id="GO:1902201">
    <property type="term" value="P:negative regulation of bacterial-type flagellum-dependent cell motility"/>
    <property type="evidence" value="ECO:0007669"/>
    <property type="project" value="TreeGrafter"/>
</dbReference>
<dbReference type="FunFam" id="3.30.70.270:FF:000001">
    <property type="entry name" value="Diguanylate cyclase domain protein"/>
    <property type="match status" value="1"/>
</dbReference>
<dbReference type="GO" id="GO:0005886">
    <property type="term" value="C:plasma membrane"/>
    <property type="evidence" value="ECO:0007669"/>
    <property type="project" value="TreeGrafter"/>
</dbReference>
<dbReference type="PANTHER" id="PTHR45138:SF24">
    <property type="entry name" value="DIGUANYLATE CYCLASE DGCC-RELATED"/>
    <property type="match status" value="1"/>
</dbReference>
<dbReference type="EC" id="2.7.7.65" evidence="1"/>
<reference evidence="4 5" key="1">
    <citation type="journal article" date="2016" name="BMC Genomics">
        <title>Combined genomic and structural analyses of a cultured magnetotactic bacterium reveals its niche adaptation to a dynamic environment.</title>
        <authorList>
            <person name="Araujo A.C."/>
            <person name="Morillo V."/>
            <person name="Cypriano J."/>
            <person name="Teixeira L.C."/>
            <person name="Leao P."/>
            <person name="Lyra S."/>
            <person name="Almeida L.G."/>
            <person name="Bazylinski D.A."/>
            <person name="Vasconcellos A.T."/>
            <person name="Abreu F."/>
            <person name="Lins U."/>
        </authorList>
    </citation>
    <scope>NUCLEOTIDE SEQUENCE [LARGE SCALE GENOMIC DNA]</scope>
    <source>
        <strain evidence="4 5">IT-1</strain>
    </source>
</reference>
<evidence type="ECO:0000259" key="3">
    <source>
        <dbReference type="PROSITE" id="PS50887"/>
    </source>
</evidence>
<dbReference type="SUPFAM" id="SSF55073">
    <property type="entry name" value="Nucleotide cyclase"/>
    <property type="match status" value="1"/>
</dbReference>
<dbReference type="InterPro" id="IPR000160">
    <property type="entry name" value="GGDEF_dom"/>
</dbReference>
<dbReference type="Gene3D" id="3.30.70.270">
    <property type="match status" value="1"/>
</dbReference>
<dbReference type="GO" id="GO:0043709">
    <property type="term" value="P:cell adhesion involved in single-species biofilm formation"/>
    <property type="evidence" value="ECO:0007669"/>
    <property type="project" value="TreeGrafter"/>
</dbReference>
<keyword evidence="5" id="KW-1185">Reference proteome</keyword>
<dbReference type="STRING" id="1434232.MAIT1_01355"/>
<dbReference type="NCBIfam" id="TIGR00254">
    <property type="entry name" value="GGDEF"/>
    <property type="match status" value="1"/>
</dbReference>
<keyword evidence="2" id="KW-0472">Membrane</keyword>
<dbReference type="AlphaFoldDB" id="A0A1Y2K0B1"/>
<dbReference type="InterPro" id="IPR050469">
    <property type="entry name" value="Diguanylate_Cyclase"/>
</dbReference>
<accession>A0A1Y2K0B1</accession>
<evidence type="ECO:0000256" key="2">
    <source>
        <dbReference type="SAM" id="Phobius"/>
    </source>
</evidence>
<keyword evidence="2" id="KW-1133">Transmembrane helix</keyword>
<organism evidence="4 5">
    <name type="scientific">Magnetofaba australis IT-1</name>
    <dbReference type="NCBI Taxonomy" id="1434232"/>
    <lineage>
        <taxon>Bacteria</taxon>
        <taxon>Pseudomonadati</taxon>
        <taxon>Pseudomonadota</taxon>
        <taxon>Magnetococcia</taxon>
        <taxon>Magnetococcales</taxon>
        <taxon>Magnetococcaceae</taxon>
        <taxon>Magnetofaba</taxon>
    </lineage>
</organism>
<dbReference type="InterPro" id="IPR029787">
    <property type="entry name" value="Nucleotide_cyclase"/>
</dbReference>
<feature type="transmembrane region" description="Helical" evidence="2">
    <location>
        <begin position="6"/>
        <end position="28"/>
    </location>
</feature>
<dbReference type="CDD" id="cd01949">
    <property type="entry name" value="GGDEF"/>
    <property type="match status" value="1"/>
</dbReference>
<feature type="transmembrane region" description="Helical" evidence="2">
    <location>
        <begin position="236"/>
        <end position="257"/>
    </location>
</feature>
<evidence type="ECO:0000313" key="5">
    <source>
        <dbReference type="Proteomes" id="UP000194003"/>
    </source>
</evidence>
<protein>
    <recommendedName>
        <fullName evidence="1">diguanylate cyclase</fullName>
        <ecNumber evidence="1">2.7.7.65</ecNumber>
    </recommendedName>
</protein>
<feature type="domain" description="GGDEF" evidence="3">
    <location>
        <begin position="350"/>
        <end position="488"/>
    </location>
</feature>
<dbReference type="PROSITE" id="PS50887">
    <property type="entry name" value="GGDEF"/>
    <property type="match status" value="1"/>
</dbReference>
<dbReference type="EMBL" id="LVJN01000020">
    <property type="protein sequence ID" value="OSM01409.1"/>
    <property type="molecule type" value="Genomic_DNA"/>
</dbReference>
<dbReference type="PANTHER" id="PTHR45138">
    <property type="entry name" value="REGULATORY COMPONENTS OF SENSORY TRANSDUCTION SYSTEM"/>
    <property type="match status" value="1"/>
</dbReference>
<comment type="caution">
    <text evidence="4">The sequence shown here is derived from an EMBL/GenBank/DDBJ whole genome shotgun (WGS) entry which is preliminary data.</text>
</comment>